<name>A0A151IAH9_9HYME</name>
<keyword evidence="1" id="KW-0479">Metal-binding</keyword>
<dbReference type="Proteomes" id="UP000078542">
    <property type="component" value="Unassembled WGS sequence"/>
</dbReference>
<accession>A0A151IAH9</accession>
<evidence type="ECO:0000256" key="3">
    <source>
        <dbReference type="ARBA" id="ARBA00022833"/>
    </source>
</evidence>
<dbReference type="SMART" id="SM00980">
    <property type="entry name" value="THAP"/>
    <property type="match status" value="1"/>
</dbReference>
<dbReference type="SUPFAM" id="SSF57716">
    <property type="entry name" value="Glucocorticoid receptor-like (DNA-binding domain)"/>
    <property type="match status" value="1"/>
</dbReference>
<dbReference type="PROSITE" id="PS50950">
    <property type="entry name" value="ZF_THAP"/>
    <property type="match status" value="1"/>
</dbReference>
<gene>
    <name evidence="7" type="ORF">ALC62_12883</name>
</gene>
<feature type="domain" description="THAP-type" evidence="6">
    <location>
        <begin position="5"/>
        <end position="77"/>
    </location>
</feature>
<keyword evidence="8" id="KW-1185">Reference proteome</keyword>
<evidence type="ECO:0000313" key="7">
    <source>
        <dbReference type="EMBL" id="KYM96457.1"/>
    </source>
</evidence>
<dbReference type="Pfam" id="PF05485">
    <property type="entry name" value="THAP"/>
    <property type="match status" value="1"/>
</dbReference>
<evidence type="ECO:0000256" key="1">
    <source>
        <dbReference type="ARBA" id="ARBA00022723"/>
    </source>
</evidence>
<reference evidence="7 8" key="1">
    <citation type="submission" date="2016-03" db="EMBL/GenBank/DDBJ databases">
        <title>Cyphomyrmex costatus WGS genome.</title>
        <authorList>
            <person name="Nygaard S."/>
            <person name="Hu H."/>
            <person name="Boomsma J."/>
            <person name="Zhang G."/>
        </authorList>
    </citation>
    <scope>NUCLEOTIDE SEQUENCE [LARGE SCALE GENOMIC DNA]</scope>
    <source>
        <strain evidence="7">MS0001</strain>
        <tissue evidence="7">Whole body</tissue>
    </source>
</reference>
<keyword evidence="2 5" id="KW-0863">Zinc-finger</keyword>
<organism evidence="7 8">
    <name type="scientific">Cyphomyrmex costatus</name>
    <dbReference type="NCBI Taxonomy" id="456900"/>
    <lineage>
        <taxon>Eukaryota</taxon>
        <taxon>Metazoa</taxon>
        <taxon>Ecdysozoa</taxon>
        <taxon>Arthropoda</taxon>
        <taxon>Hexapoda</taxon>
        <taxon>Insecta</taxon>
        <taxon>Pterygota</taxon>
        <taxon>Neoptera</taxon>
        <taxon>Endopterygota</taxon>
        <taxon>Hymenoptera</taxon>
        <taxon>Apocrita</taxon>
        <taxon>Aculeata</taxon>
        <taxon>Formicoidea</taxon>
        <taxon>Formicidae</taxon>
        <taxon>Myrmicinae</taxon>
        <taxon>Cyphomyrmex</taxon>
    </lineage>
</organism>
<dbReference type="STRING" id="456900.A0A151IAH9"/>
<dbReference type="GO" id="GO:0008270">
    <property type="term" value="F:zinc ion binding"/>
    <property type="evidence" value="ECO:0007669"/>
    <property type="project" value="UniProtKB-KW"/>
</dbReference>
<dbReference type="AlphaFoldDB" id="A0A151IAH9"/>
<evidence type="ECO:0000259" key="6">
    <source>
        <dbReference type="PROSITE" id="PS50950"/>
    </source>
</evidence>
<evidence type="ECO:0000313" key="8">
    <source>
        <dbReference type="Proteomes" id="UP000078542"/>
    </source>
</evidence>
<keyword evidence="4 5" id="KW-0238">DNA-binding</keyword>
<dbReference type="InterPro" id="IPR006612">
    <property type="entry name" value="THAP_Znf"/>
</dbReference>
<evidence type="ECO:0000256" key="5">
    <source>
        <dbReference type="PROSITE-ProRule" id="PRU00309"/>
    </source>
</evidence>
<evidence type="ECO:0000256" key="2">
    <source>
        <dbReference type="ARBA" id="ARBA00022771"/>
    </source>
</evidence>
<dbReference type="GO" id="GO:0003677">
    <property type="term" value="F:DNA binding"/>
    <property type="evidence" value="ECO:0007669"/>
    <property type="project" value="UniProtKB-UniRule"/>
</dbReference>
<proteinExistence type="predicted"/>
<sequence>MCGKKINYCSISGCPGNFELEVRHVFKFPKEYNRWLQWVRGSGRLDLKLCSLHFEEKWFKISKRRVLLHPDAIPTKFGKDLTLSKKGNFIIIFL</sequence>
<keyword evidence="3" id="KW-0862">Zinc</keyword>
<evidence type="ECO:0000256" key="4">
    <source>
        <dbReference type="ARBA" id="ARBA00023125"/>
    </source>
</evidence>
<dbReference type="EMBL" id="KQ978206">
    <property type="protein sequence ID" value="KYM96457.1"/>
    <property type="molecule type" value="Genomic_DNA"/>
</dbReference>
<protein>
    <recommendedName>
        <fullName evidence="6">THAP-type domain-containing protein</fullName>
    </recommendedName>
</protein>